<sequence length="389" mass="42171">MPPQFGALLVEWGAGAMVLVATAAWLWARANPRPRLPHRVDPALQRVTTRAQLDAVVAHGCAEPLMCRAWTAERRADARVVRVLQFNTLAHGLSALPAAPMPFRATAPPSSGGLDRVECPERTLDWERRRWLLLAEVLRHDADVIALQEVDHFADFFEPALDAAGYDALFQPVSAPSSGEKFGGYTDGVALAWRREALGLVRVHAMRAGCAGRASIVATLAPTRAGGRPLVVASAHLTARTGQAREDQRARQVGTLLADIERARRGADGTRSASPVILAGDLNTDPHDVRHPHPHVAKALPKLMAYGLRSSYPLARGEDAHGAGSALWTTWKRRGEYEAKHQIDYIFTIGATCLARLEPPSDAHVGEARLPSPRYPSDHIAIAADLLLD</sequence>
<dbReference type="InterPro" id="IPR050410">
    <property type="entry name" value="CCR4/nocturin_mRNA_transcr"/>
</dbReference>
<organism evidence="5 6">
    <name type="scientific">Diacronema lutheri</name>
    <name type="common">Unicellular marine alga</name>
    <name type="synonym">Monochrysis lutheri</name>
    <dbReference type="NCBI Taxonomy" id="2081491"/>
    <lineage>
        <taxon>Eukaryota</taxon>
        <taxon>Haptista</taxon>
        <taxon>Haptophyta</taxon>
        <taxon>Pavlovophyceae</taxon>
        <taxon>Pavlovales</taxon>
        <taxon>Pavlovaceae</taxon>
        <taxon>Diacronema</taxon>
    </lineage>
</organism>
<comment type="similarity">
    <text evidence="1">Belongs to the CCR4/nocturin family.</text>
</comment>
<proteinExistence type="inferred from homology"/>
<evidence type="ECO:0000259" key="4">
    <source>
        <dbReference type="Pfam" id="PF03372"/>
    </source>
</evidence>
<comment type="caution">
    <text evidence="5">The sequence shown here is derived from an EMBL/GenBank/DDBJ whole genome shotgun (WGS) entry which is preliminary data.</text>
</comment>
<evidence type="ECO:0000256" key="3">
    <source>
        <dbReference type="SAM" id="Phobius"/>
    </source>
</evidence>
<evidence type="ECO:0000256" key="2">
    <source>
        <dbReference type="ARBA" id="ARBA00022801"/>
    </source>
</evidence>
<dbReference type="OrthoDB" id="428734at2759"/>
<evidence type="ECO:0000256" key="1">
    <source>
        <dbReference type="ARBA" id="ARBA00010774"/>
    </source>
</evidence>
<dbReference type="Proteomes" id="UP000751190">
    <property type="component" value="Unassembled WGS sequence"/>
</dbReference>
<dbReference type="OMA" id="CALFFDR"/>
<dbReference type="PANTHER" id="PTHR12121:SF45">
    <property type="entry name" value="NOCTURNIN"/>
    <property type="match status" value="1"/>
</dbReference>
<dbReference type="PANTHER" id="PTHR12121">
    <property type="entry name" value="CARBON CATABOLITE REPRESSOR PROTEIN 4"/>
    <property type="match status" value="1"/>
</dbReference>
<protein>
    <recommendedName>
        <fullName evidence="4">Endonuclease/exonuclease/phosphatase domain-containing protein</fullName>
    </recommendedName>
</protein>
<reference evidence="5" key="1">
    <citation type="submission" date="2021-05" db="EMBL/GenBank/DDBJ databases">
        <title>The genome of the haptophyte Pavlova lutheri (Diacronema luteri, Pavlovales) - a model for lipid biosynthesis in eukaryotic algae.</title>
        <authorList>
            <person name="Hulatt C.J."/>
            <person name="Posewitz M.C."/>
        </authorList>
    </citation>
    <scope>NUCLEOTIDE SEQUENCE</scope>
    <source>
        <strain evidence="5">NIVA-4/92</strain>
    </source>
</reference>
<evidence type="ECO:0000313" key="5">
    <source>
        <dbReference type="EMBL" id="KAG8462114.1"/>
    </source>
</evidence>
<keyword evidence="3" id="KW-1133">Transmembrane helix</keyword>
<dbReference type="GO" id="GO:0000175">
    <property type="term" value="F:3'-5'-RNA exonuclease activity"/>
    <property type="evidence" value="ECO:0007669"/>
    <property type="project" value="TreeGrafter"/>
</dbReference>
<keyword evidence="2" id="KW-0378">Hydrolase</keyword>
<feature type="domain" description="Endonuclease/exonuclease/phosphatase" evidence="4">
    <location>
        <begin position="120"/>
        <end position="379"/>
    </location>
</feature>
<dbReference type="GO" id="GO:0006139">
    <property type="term" value="P:nucleobase-containing compound metabolic process"/>
    <property type="evidence" value="ECO:0007669"/>
    <property type="project" value="UniProtKB-ARBA"/>
</dbReference>
<keyword evidence="3" id="KW-0812">Transmembrane</keyword>
<feature type="transmembrane region" description="Helical" evidence="3">
    <location>
        <begin position="6"/>
        <end position="28"/>
    </location>
</feature>
<evidence type="ECO:0000313" key="6">
    <source>
        <dbReference type="Proteomes" id="UP000751190"/>
    </source>
</evidence>
<accession>A0A8J6C6P7</accession>
<dbReference type="AlphaFoldDB" id="A0A8J6C6P7"/>
<dbReference type="Pfam" id="PF03372">
    <property type="entry name" value="Exo_endo_phos"/>
    <property type="match status" value="1"/>
</dbReference>
<keyword evidence="3" id="KW-0472">Membrane</keyword>
<keyword evidence="6" id="KW-1185">Reference proteome</keyword>
<dbReference type="InterPro" id="IPR036691">
    <property type="entry name" value="Endo/exonu/phosph_ase_sf"/>
</dbReference>
<dbReference type="EMBL" id="JAGTXO010000022">
    <property type="protein sequence ID" value="KAG8462114.1"/>
    <property type="molecule type" value="Genomic_DNA"/>
</dbReference>
<name>A0A8J6C6P7_DIALT</name>
<dbReference type="InterPro" id="IPR005135">
    <property type="entry name" value="Endo/exonuclease/phosphatase"/>
</dbReference>
<gene>
    <name evidence="5" type="ORF">KFE25_011564</name>
</gene>
<dbReference type="SUPFAM" id="SSF56219">
    <property type="entry name" value="DNase I-like"/>
    <property type="match status" value="1"/>
</dbReference>
<dbReference type="Gene3D" id="3.60.10.10">
    <property type="entry name" value="Endonuclease/exonuclease/phosphatase"/>
    <property type="match status" value="1"/>
</dbReference>